<sequence length="46" mass="5461">MKRENKEKLILPTGLGKPLFRMILFYDKNLKLSLNLFLDALYVKSF</sequence>
<organism evidence="1 2">
    <name type="scientific">Streptococcus dysgalactiae subsp. dysgalactiae</name>
    <dbReference type="NCBI Taxonomy" id="99822"/>
    <lineage>
        <taxon>Bacteria</taxon>
        <taxon>Bacillati</taxon>
        <taxon>Bacillota</taxon>
        <taxon>Bacilli</taxon>
        <taxon>Lactobacillales</taxon>
        <taxon>Streptococcaceae</taxon>
        <taxon>Streptococcus</taxon>
    </lineage>
</organism>
<protein>
    <submittedName>
        <fullName evidence="1">Uncharacterized protein</fullName>
    </submittedName>
</protein>
<evidence type="ECO:0000313" key="1">
    <source>
        <dbReference type="EMBL" id="SUN47109.1"/>
    </source>
</evidence>
<dbReference type="AlphaFoldDB" id="A0A380JQT4"/>
<accession>A0A380JQT4</accession>
<gene>
    <name evidence="1" type="ORF">NCTC4670_00210</name>
</gene>
<name>A0A380JQT4_STRDY</name>
<evidence type="ECO:0000313" key="2">
    <source>
        <dbReference type="Proteomes" id="UP000254797"/>
    </source>
</evidence>
<dbReference type="EMBL" id="UHFG01000004">
    <property type="protein sequence ID" value="SUN47109.1"/>
    <property type="molecule type" value="Genomic_DNA"/>
</dbReference>
<reference evidence="1 2" key="1">
    <citation type="submission" date="2018-06" db="EMBL/GenBank/DDBJ databases">
        <authorList>
            <consortium name="Pathogen Informatics"/>
            <person name="Doyle S."/>
        </authorList>
    </citation>
    <scope>NUCLEOTIDE SEQUENCE [LARGE SCALE GENOMIC DNA]</scope>
    <source>
        <strain evidence="1 2">NCTC4670</strain>
    </source>
</reference>
<proteinExistence type="predicted"/>
<dbReference type="Proteomes" id="UP000254797">
    <property type="component" value="Unassembled WGS sequence"/>
</dbReference>